<dbReference type="KEGG" id="srt:Srot_2403"/>
<keyword evidence="1" id="KW-1133">Transmembrane helix</keyword>
<dbReference type="Proteomes" id="UP000002247">
    <property type="component" value="Chromosome"/>
</dbReference>
<proteinExistence type="predicted"/>
<feature type="transmembrane region" description="Helical" evidence="1">
    <location>
        <begin position="12"/>
        <end position="34"/>
    </location>
</feature>
<protein>
    <submittedName>
        <fullName evidence="2">Uncharacterized protein</fullName>
    </submittedName>
</protein>
<evidence type="ECO:0000313" key="3">
    <source>
        <dbReference type="Proteomes" id="UP000002247"/>
    </source>
</evidence>
<evidence type="ECO:0000313" key="2">
    <source>
        <dbReference type="EMBL" id="ADG98847.1"/>
    </source>
</evidence>
<dbReference type="HOGENOM" id="CLU_2131792_0_0_11"/>
<keyword evidence="3" id="KW-1185">Reference proteome</keyword>
<keyword evidence="1" id="KW-0812">Transmembrane</keyword>
<organism evidence="2 3">
    <name type="scientific">Segniliparus rotundus (strain ATCC BAA-972 / CDC 1076 / CIP 108378 / DSM 44985 / JCM 13578)</name>
    <dbReference type="NCBI Taxonomy" id="640132"/>
    <lineage>
        <taxon>Bacteria</taxon>
        <taxon>Bacillati</taxon>
        <taxon>Actinomycetota</taxon>
        <taxon>Actinomycetes</taxon>
        <taxon>Mycobacteriales</taxon>
        <taxon>Segniliparaceae</taxon>
        <taxon>Segniliparus</taxon>
    </lineage>
</organism>
<evidence type="ECO:0000256" key="1">
    <source>
        <dbReference type="SAM" id="Phobius"/>
    </source>
</evidence>
<sequence length="113" mass="12946">MAREAESRTDTHMWRGWPVVMAGIVVAMGVGMFWESWAFYHDLLDPWVAMFCWAWAYLLAAVAAWLFVRMQDEGRDEVFPEIPDFFLDRPALTAFAVAGLVSYPSVMVAWFCG</sequence>
<name>D6ZAW1_SEGRD</name>
<keyword evidence="1" id="KW-0472">Membrane</keyword>
<accession>D6ZAW1</accession>
<dbReference type="STRING" id="640132.Srot_2403"/>
<feature type="transmembrane region" description="Helical" evidence="1">
    <location>
        <begin position="89"/>
        <end position="111"/>
    </location>
</feature>
<dbReference type="AlphaFoldDB" id="D6ZAW1"/>
<feature type="transmembrane region" description="Helical" evidence="1">
    <location>
        <begin position="46"/>
        <end position="68"/>
    </location>
</feature>
<gene>
    <name evidence="2" type="ordered locus">Srot_2403</name>
</gene>
<reference evidence="2 3" key="1">
    <citation type="journal article" date="2010" name="Stand. Genomic Sci.">
        <title>Complete genome sequence of Segniliparus rotundus type strain (CDC 1076).</title>
        <authorList>
            <person name="Sikorski J."/>
            <person name="Lapidus A."/>
            <person name="Copeland A."/>
            <person name="Misra M."/>
            <person name="Glavina Del Rio T."/>
            <person name="Nolan M."/>
            <person name="Lucas S."/>
            <person name="Chen F."/>
            <person name="Tice H."/>
            <person name="Cheng J.F."/>
            <person name="Jando M."/>
            <person name="Schneider S."/>
            <person name="Bruce D."/>
            <person name="Goodwin L."/>
            <person name="Pitluck S."/>
            <person name="Liolios K."/>
            <person name="Mikhailova N."/>
            <person name="Pati A."/>
            <person name="Ivanova N."/>
            <person name="Mavromatis K."/>
            <person name="Chen A."/>
            <person name="Palaniappan K."/>
            <person name="Chertkov O."/>
            <person name="Land M."/>
            <person name="Hauser L."/>
            <person name="Chang Y.J."/>
            <person name="Jeffries C.D."/>
            <person name="Brettin T."/>
            <person name="Detter J.C."/>
            <person name="Han C."/>
            <person name="Rohde M."/>
            <person name="Goker M."/>
            <person name="Bristow J."/>
            <person name="Eisen J.A."/>
            <person name="Markowitz V."/>
            <person name="Hugenholtz P."/>
            <person name="Kyrpides N.C."/>
            <person name="Klenk H.P."/>
        </authorList>
    </citation>
    <scope>NUCLEOTIDE SEQUENCE [LARGE SCALE GENOMIC DNA]</scope>
    <source>
        <strain evidence="3">ATCC BAA-972 / CDC 1076 / CIP 108378 / DSM 44985 / JCM 13578</strain>
    </source>
</reference>
<dbReference type="EMBL" id="CP001958">
    <property type="protein sequence ID" value="ADG98847.1"/>
    <property type="molecule type" value="Genomic_DNA"/>
</dbReference>